<reference evidence="10" key="1">
    <citation type="journal article" date="2019" name="Int. J. Syst. Evol. Microbiol.">
        <title>The Global Catalogue of Microorganisms (GCM) 10K type strain sequencing project: providing services to taxonomists for standard genome sequencing and annotation.</title>
        <authorList>
            <consortium name="The Broad Institute Genomics Platform"/>
            <consortium name="The Broad Institute Genome Sequencing Center for Infectious Disease"/>
            <person name="Wu L."/>
            <person name="Ma J."/>
        </authorList>
    </citation>
    <scope>NUCLEOTIDE SEQUENCE [LARGE SCALE GENOMIC DNA]</scope>
    <source>
        <strain evidence="10">CCUG 59778</strain>
    </source>
</reference>
<evidence type="ECO:0000256" key="2">
    <source>
        <dbReference type="ARBA" id="ARBA00022670"/>
    </source>
</evidence>
<name>A0ABW0EXF0_9PSEU</name>
<organism evidence="9 10">
    <name type="scientific">Actinokineospora guangxiensis</name>
    <dbReference type="NCBI Taxonomy" id="1490288"/>
    <lineage>
        <taxon>Bacteria</taxon>
        <taxon>Bacillati</taxon>
        <taxon>Actinomycetota</taxon>
        <taxon>Actinomycetes</taxon>
        <taxon>Pseudonocardiales</taxon>
        <taxon>Pseudonocardiaceae</taxon>
        <taxon>Actinokineospora</taxon>
    </lineage>
</organism>
<dbReference type="SUPFAM" id="SSF54897">
    <property type="entry name" value="Protease propeptides/inhibitors"/>
    <property type="match status" value="1"/>
</dbReference>
<evidence type="ECO:0000259" key="7">
    <source>
        <dbReference type="Pfam" id="PF00082"/>
    </source>
</evidence>
<keyword evidence="4 5" id="KW-0720">Serine protease</keyword>
<feature type="domain" description="Peptidase S8/S53" evidence="7">
    <location>
        <begin position="122"/>
        <end position="350"/>
    </location>
</feature>
<proteinExistence type="inferred from homology"/>
<keyword evidence="10" id="KW-1185">Reference proteome</keyword>
<keyword evidence="6" id="KW-0732">Signal</keyword>
<dbReference type="SUPFAM" id="SSF52743">
    <property type="entry name" value="Subtilisin-like"/>
    <property type="match status" value="1"/>
</dbReference>
<gene>
    <name evidence="9" type="ORF">ACFPM7_27705</name>
</gene>
<feature type="domain" description="Inhibitor I9" evidence="8">
    <location>
        <begin position="58"/>
        <end position="90"/>
    </location>
</feature>
<dbReference type="EMBL" id="JBHSKF010000019">
    <property type="protein sequence ID" value="MFC5290851.1"/>
    <property type="molecule type" value="Genomic_DNA"/>
</dbReference>
<dbReference type="InterPro" id="IPR010259">
    <property type="entry name" value="S8pro/Inhibitor_I9"/>
</dbReference>
<keyword evidence="3 5" id="KW-0378">Hydrolase</keyword>
<dbReference type="CDD" id="cd04077">
    <property type="entry name" value="Peptidases_S8_PCSK9_ProteinaseK_like"/>
    <property type="match status" value="1"/>
</dbReference>
<feature type="active site" description="Charge relay system" evidence="5">
    <location>
        <position position="164"/>
    </location>
</feature>
<feature type="signal peptide" evidence="6">
    <location>
        <begin position="1"/>
        <end position="23"/>
    </location>
</feature>
<accession>A0ABW0EXF0</accession>
<dbReference type="PANTHER" id="PTHR43806:SF11">
    <property type="entry name" value="CEREVISIN-RELATED"/>
    <property type="match status" value="1"/>
</dbReference>
<dbReference type="PANTHER" id="PTHR43806">
    <property type="entry name" value="PEPTIDASE S8"/>
    <property type="match status" value="1"/>
</dbReference>
<dbReference type="PROSITE" id="PS51892">
    <property type="entry name" value="SUBTILASE"/>
    <property type="match status" value="1"/>
</dbReference>
<dbReference type="Proteomes" id="UP001596157">
    <property type="component" value="Unassembled WGS sequence"/>
</dbReference>
<dbReference type="RefSeq" id="WP_378250753.1">
    <property type="nucleotide sequence ID" value="NZ_JBHSKF010000019.1"/>
</dbReference>
<dbReference type="InterPro" id="IPR034193">
    <property type="entry name" value="PCSK9_ProteinaseK-like"/>
</dbReference>
<dbReference type="Pfam" id="PF05922">
    <property type="entry name" value="Inhibitor_I9"/>
    <property type="match status" value="1"/>
</dbReference>
<evidence type="ECO:0000256" key="6">
    <source>
        <dbReference type="SAM" id="SignalP"/>
    </source>
</evidence>
<dbReference type="PROSITE" id="PS00136">
    <property type="entry name" value="SUBTILASE_ASP"/>
    <property type="match status" value="1"/>
</dbReference>
<dbReference type="PRINTS" id="PR00723">
    <property type="entry name" value="SUBTILISIN"/>
</dbReference>
<protein>
    <submittedName>
        <fullName evidence="9">S8 family peptidase</fullName>
        <ecNumber evidence="9">3.4.-.-</ecNumber>
    </submittedName>
</protein>
<evidence type="ECO:0000256" key="3">
    <source>
        <dbReference type="ARBA" id="ARBA00022801"/>
    </source>
</evidence>
<dbReference type="Gene3D" id="3.30.70.80">
    <property type="entry name" value="Peptidase S8 propeptide/proteinase inhibitor I9"/>
    <property type="match status" value="1"/>
</dbReference>
<dbReference type="GO" id="GO:0016787">
    <property type="term" value="F:hydrolase activity"/>
    <property type="evidence" value="ECO:0007669"/>
    <property type="project" value="UniProtKB-KW"/>
</dbReference>
<dbReference type="InterPro" id="IPR036852">
    <property type="entry name" value="Peptidase_S8/S53_dom_sf"/>
</dbReference>
<dbReference type="InterPro" id="IPR050131">
    <property type="entry name" value="Peptidase_S8_subtilisin-like"/>
</dbReference>
<evidence type="ECO:0000256" key="4">
    <source>
        <dbReference type="ARBA" id="ARBA00022825"/>
    </source>
</evidence>
<feature type="active site" description="Charge relay system" evidence="5">
    <location>
        <position position="316"/>
    </location>
</feature>
<dbReference type="EC" id="3.4.-.-" evidence="9"/>
<evidence type="ECO:0000313" key="9">
    <source>
        <dbReference type="EMBL" id="MFC5290851.1"/>
    </source>
</evidence>
<keyword evidence="2 5" id="KW-0645">Protease</keyword>
<dbReference type="InterPro" id="IPR015500">
    <property type="entry name" value="Peptidase_S8_subtilisin-rel"/>
</dbReference>
<dbReference type="Gene3D" id="3.40.50.200">
    <property type="entry name" value="Peptidase S8/S53 domain"/>
    <property type="match status" value="1"/>
</dbReference>
<comment type="caution">
    <text evidence="9">The sequence shown here is derived from an EMBL/GenBank/DDBJ whole genome shotgun (WGS) entry which is preliminary data.</text>
</comment>
<feature type="chain" id="PRO_5045692396" evidence="6">
    <location>
        <begin position="24"/>
        <end position="377"/>
    </location>
</feature>
<dbReference type="InterPro" id="IPR023827">
    <property type="entry name" value="Peptidase_S8_Asp-AS"/>
</dbReference>
<dbReference type="InterPro" id="IPR000209">
    <property type="entry name" value="Peptidase_S8/S53_dom"/>
</dbReference>
<evidence type="ECO:0000256" key="1">
    <source>
        <dbReference type="ARBA" id="ARBA00011073"/>
    </source>
</evidence>
<evidence type="ECO:0000256" key="5">
    <source>
        <dbReference type="PROSITE-ProRule" id="PRU01240"/>
    </source>
</evidence>
<evidence type="ECO:0000259" key="8">
    <source>
        <dbReference type="Pfam" id="PF05922"/>
    </source>
</evidence>
<dbReference type="Pfam" id="PF00082">
    <property type="entry name" value="Peptidase_S8"/>
    <property type="match status" value="1"/>
</dbReference>
<sequence length="377" mass="38288">MAISLHRLSAVAAGAVVLTATLAAPGHASPTADYIVVVKDGVAATASHGGDIGHRLPLINGFATELTAEQARAYAEDPAIAYVVPDTPVRAYGEQLNAPWGLDRIDQRTLPLNGRYRWDHDGRGVSAYILDTGVRASHTEFGGRVSGGYDFVDNDANPDDGNGHGTFMAGLVGARTFGVAKGVKIVPVRVLNNSGSGSISTVIAGIDWITRTAAKPAVVNVSLGGPANQALDDAVRRSIAAGITYSVTSGSSAQPAGNFSPARVGEAITTAAIGRDDCAAPQGNYGPAIDLYAPGLQIPGPWHTSDTATATLSGSSLATAHTTGAAALRLSANPAATPAQVQATLVRNASPGVCNLPGGSPNRILYTGPFLSVSPIG</sequence>
<evidence type="ECO:0000313" key="10">
    <source>
        <dbReference type="Proteomes" id="UP001596157"/>
    </source>
</evidence>
<comment type="similarity">
    <text evidence="1 5">Belongs to the peptidase S8 family.</text>
</comment>
<feature type="active site" description="Charge relay system" evidence="5">
    <location>
        <position position="131"/>
    </location>
</feature>
<dbReference type="InterPro" id="IPR037045">
    <property type="entry name" value="S8pro/Inhibitor_I9_sf"/>
</dbReference>